<dbReference type="Pfam" id="PF02416">
    <property type="entry name" value="TatA_B_E"/>
    <property type="match status" value="1"/>
</dbReference>
<feature type="transmembrane region" description="Helical" evidence="9">
    <location>
        <begin position="6"/>
        <end position="25"/>
    </location>
</feature>
<keyword evidence="6 9" id="KW-1133">Transmembrane helix</keyword>
<dbReference type="AlphaFoldDB" id="A0A501PJF1"/>
<evidence type="ECO:0000256" key="1">
    <source>
        <dbReference type="ARBA" id="ARBA00004167"/>
    </source>
</evidence>
<sequence length="94" mass="10524">MFDIGAMEMMVVAVIAIVVIGPRDLPKALRAMGRFWGHVRDLKETVTDQVEELISQDEMAEIRKVREQAMAAKNLAQGKIDIADQNQSKTNNKV</sequence>
<evidence type="ECO:0000256" key="2">
    <source>
        <dbReference type="ARBA" id="ARBA00022448"/>
    </source>
</evidence>
<evidence type="ECO:0000256" key="4">
    <source>
        <dbReference type="ARBA" id="ARBA00022692"/>
    </source>
</evidence>
<name>A0A501PJF1_9PROT</name>
<dbReference type="Gene3D" id="1.20.5.3310">
    <property type="match status" value="1"/>
</dbReference>
<accession>A0A501PJF1</accession>
<dbReference type="InterPro" id="IPR003369">
    <property type="entry name" value="TatA/B/E"/>
</dbReference>
<keyword evidence="8 9" id="KW-0472">Membrane</keyword>
<evidence type="ECO:0000313" key="10">
    <source>
        <dbReference type="EMBL" id="TPD60168.1"/>
    </source>
</evidence>
<dbReference type="InterPro" id="IPR018448">
    <property type="entry name" value="TatB"/>
</dbReference>
<keyword evidence="3" id="KW-1003">Cell membrane</keyword>
<comment type="subcellular location">
    <subcellularLocation>
        <location evidence="1">Membrane</location>
        <topology evidence="1">Single-pass membrane protein</topology>
    </subcellularLocation>
</comment>
<dbReference type="OrthoDB" id="7206969at2"/>
<dbReference type="PANTHER" id="PTHR33162:SF1">
    <property type="entry name" value="SEC-INDEPENDENT PROTEIN TRANSLOCASE PROTEIN TATA, CHLOROPLASTIC"/>
    <property type="match status" value="1"/>
</dbReference>
<dbReference type="PRINTS" id="PR01506">
    <property type="entry name" value="TATBPROTEIN"/>
</dbReference>
<keyword evidence="11" id="KW-1185">Reference proteome</keyword>
<evidence type="ECO:0000256" key="3">
    <source>
        <dbReference type="ARBA" id="ARBA00022475"/>
    </source>
</evidence>
<evidence type="ECO:0000256" key="9">
    <source>
        <dbReference type="SAM" id="Phobius"/>
    </source>
</evidence>
<dbReference type="EMBL" id="VFIY01000008">
    <property type="protein sequence ID" value="TPD60168.1"/>
    <property type="molecule type" value="Genomic_DNA"/>
</dbReference>
<comment type="caution">
    <text evidence="10">The sequence shown here is derived from an EMBL/GenBank/DDBJ whole genome shotgun (WGS) entry which is preliminary data.</text>
</comment>
<dbReference type="GO" id="GO:0016020">
    <property type="term" value="C:membrane"/>
    <property type="evidence" value="ECO:0007669"/>
    <property type="project" value="UniProtKB-SubCell"/>
</dbReference>
<evidence type="ECO:0000256" key="8">
    <source>
        <dbReference type="ARBA" id="ARBA00023136"/>
    </source>
</evidence>
<gene>
    <name evidence="10" type="primary">tatB</name>
    <name evidence="10" type="ORF">FIV46_08920</name>
</gene>
<dbReference type="RefSeq" id="WP_139940578.1">
    <property type="nucleotide sequence ID" value="NZ_JBHSYP010000027.1"/>
</dbReference>
<dbReference type="PANTHER" id="PTHR33162">
    <property type="entry name" value="SEC-INDEPENDENT PROTEIN TRANSLOCASE PROTEIN TATA, CHLOROPLASTIC"/>
    <property type="match status" value="1"/>
</dbReference>
<keyword evidence="4 9" id="KW-0812">Transmembrane</keyword>
<dbReference type="GO" id="GO:0043953">
    <property type="term" value="P:protein transport by the Tat complex"/>
    <property type="evidence" value="ECO:0007669"/>
    <property type="project" value="InterPro"/>
</dbReference>
<evidence type="ECO:0000256" key="6">
    <source>
        <dbReference type="ARBA" id="ARBA00022989"/>
    </source>
</evidence>
<organism evidence="10 11">
    <name type="scientific">Emcibacter nanhaiensis</name>
    <dbReference type="NCBI Taxonomy" id="1505037"/>
    <lineage>
        <taxon>Bacteria</taxon>
        <taxon>Pseudomonadati</taxon>
        <taxon>Pseudomonadota</taxon>
        <taxon>Alphaproteobacteria</taxon>
        <taxon>Emcibacterales</taxon>
        <taxon>Emcibacteraceae</taxon>
        <taxon>Emcibacter</taxon>
    </lineage>
</organism>
<protein>
    <submittedName>
        <fullName evidence="10">Twin-arginine translocase subunit TatB</fullName>
    </submittedName>
</protein>
<evidence type="ECO:0000256" key="5">
    <source>
        <dbReference type="ARBA" id="ARBA00022927"/>
    </source>
</evidence>
<evidence type="ECO:0000256" key="7">
    <source>
        <dbReference type="ARBA" id="ARBA00023010"/>
    </source>
</evidence>
<keyword evidence="2" id="KW-0813">Transport</keyword>
<dbReference type="GO" id="GO:0008320">
    <property type="term" value="F:protein transmembrane transporter activity"/>
    <property type="evidence" value="ECO:0007669"/>
    <property type="project" value="InterPro"/>
</dbReference>
<evidence type="ECO:0000313" key="11">
    <source>
        <dbReference type="Proteomes" id="UP000319148"/>
    </source>
</evidence>
<dbReference type="Proteomes" id="UP000319148">
    <property type="component" value="Unassembled WGS sequence"/>
</dbReference>
<keyword evidence="5" id="KW-0653">Protein transport</keyword>
<reference evidence="11" key="1">
    <citation type="submission" date="2019-06" db="EMBL/GenBank/DDBJ databases">
        <title>The complete genome of Emcibacter congregatus ZYLT.</title>
        <authorList>
            <person name="Zhao Z."/>
        </authorList>
    </citation>
    <scope>NUCLEOTIDE SEQUENCE [LARGE SCALE GENOMIC DNA]</scope>
    <source>
        <strain evidence="11">MCCC 1A06723</strain>
    </source>
</reference>
<keyword evidence="7" id="KW-0811">Translocation</keyword>
<proteinExistence type="predicted"/>
<dbReference type="NCBIfam" id="TIGR01410">
    <property type="entry name" value="tatB"/>
    <property type="match status" value="1"/>
</dbReference>